<keyword evidence="3" id="KW-1185">Reference proteome</keyword>
<dbReference type="GO" id="GO:0003989">
    <property type="term" value="F:acetyl-CoA carboxylase activity"/>
    <property type="evidence" value="ECO:0007669"/>
    <property type="project" value="InterPro"/>
</dbReference>
<reference evidence="2 3" key="1">
    <citation type="submission" date="2020-08" db="EMBL/GenBank/DDBJ databases">
        <title>Sequencing the genomes of 1000 actinobacteria strains.</title>
        <authorList>
            <person name="Klenk H.-P."/>
        </authorList>
    </citation>
    <scope>NUCLEOTIDE SEQUENCE [LARGE SCALE GENOMIC DNA]</scope>
    <source>
        <strain evidence="2 3">DSM 44593</strain>
    </source>
</reference>
<dbReference type="Proteomes" id="UP000578077">
    <property type="component" value="Unassembled WGS sequence"/>
</dbReference>
<comment type="caution">
    <text evidence="2">The sequence shown here is derived from an EMBL/GenBank/DDBJ whole genome shotgun (WGS) entry which is preliminary data.</text>
</comment>
<organism evidence="2 3">
    <name type="scientific">Streptomonospora salina</name>
    <dbReference type="NCBI Taxonomy" id="104205"/>
    <lineage>
        <taxon>Bacteria</taxon>
        <taxon>Bacillati</taxon>
        <taxon>Actinomycetota</taxon>
        <taxon>Actinomycetes</taxon>
        <taxon>Streptosporangiales</taxon>
        <taxon>Nocardiopsidaceae</taxon>
        <taxon>Streptomonospora</taxon>
    </lineage>
</organism>
<dbReference type="RefSeq" id="WP_184636122.1">
    <property type="nucleotide sequence ID" value="NZ_BAABKT010000039.1"/>
</dbReference>
<feature type="region of interest" description="Disordered" evidence="1">
    <location>
        <begin position="29"/>
        <end position="82"/>
    </location>
</feature>
<evidence type="ECO:0008006" key="4">
    <source>
        <dbReference type="Google" id="ProtNLM"/>
    </source>
</evidence>
<gene>
    <name evidence="2" type="ORF">HNR25_003094</name>
</gene>
<sequence>MTSDPSRPPARPAPLLRVVRGDPAPEETAALAAAAAARSRAARASDGASAPQPPSGWRDRAHLLGAPRAPGPGAWRAAYRPR</sequence>
<feature type="compositionally biased region" description="Low complexity" evidence="1">
    <location>
        <begin position="65"/>
        <end position="82"/>
    </location>
</feature>
<evidence type="ECO:0000313" key="3">
    <source>
        <dbReference type="Proteomes" id="UP000578077"/>
    </source>
</evidence>
<evidence type="ECO:0000256" key="1">
    <source>
        <dbReference type="SAM" id="MobiDB-lite"/>
    </source>
</evidence>
<evidence type="ECO:0000313" key="2">
    <source>
        <dbReference type="EMBL" id="MBB5999343.1"/>
    </source>
</evidence>
<protein>
    <recommendedName>
        <fullName evidence="4">Acyl-CoA carboxylase subunit epsilon</fullName>
    </recommendedName>
</protein>
<proteinExistence type="predicted"/>
<name>A0A841EE72_9ACTN</name>
<dbReference type="GO" id="GO:0004658">
    <property type="term" value="F:propionyl-CoA carboxylase activity"/>
    <property type="evidence" value="ECO:0007669"/>
    <property type="project" value="InterPro"/>
</dbReference>
<dbReference type="Pfam" id="PF13822">
    <property type="entry name" value="ACC_epsilon"/>
    <property type="match status" value="1"/>
</dbReference>
<dbReference type="InterPro" id="IPR032716">
    <property type="entry name" value="ACC_epsilon"/>
</dbReference>
<feature type="compositionally biased region" description="Low complexity" evidence="1">
    <location>
        <begin position="29"/>
        <end position="50"/>
    </location>
</feature>
<dbReference type="EMBL" id="JACHLY010000001">
    <property type="protein sequence ID" value="MBB5999343.1"/>
    <property type="molecule type" value="Genomic_DNA"/>
</dbReference>
<dbReference type="AlphaFoldDB" id="A0A841EE72"/>
<accession>A0A841EE72</accession>